<keyword evidence="2" id="KW-0546">Nucleotide metabolism</keyword>
<dbReference type="GO" id="GO:0008829">
    <property type="term" value="F:dCTP deaminase activity"/>
    <property type="evidence" value="ECO:0007669"/>
    <property type="project" value="InterPro"/>
</dbReference>
<dbReference type="EMBL" id="LIZT01000011">
    <property type="protein sequence ID" value="KPJ50837.1"/>
    <property type="molecule type" value="Genomic_DNA"/>
</dbReference>
<name>A0A0S7WL03_UNCT6</name>
<dbReference type="NCBIfam" id="NF002598">
    <property type="entry name" value="PRK02253.1"/>
    <property type="match status" value="1"/>
</dbReference>
<evidence type="ECO:0000256" key="1">
    <source>
        <dbReference type="ARBA" id="ARBA00022801"/>
    </source>
</evidence>
<dbReference type="Pfam" id="PF22769">
    <property type="entry name" value="DCD"/>
    <property type="match status" value="1"/>
</dbReference>
<accession>A0A0S7WL03</accession>
<dbReference type="CDD" id="cd07557">
    <property type="entry name" value="trimeric_dUTPase"/>
    <property type="match status" value="1"/>
</dbReference>
<evidence type="ECO:0000256" key="2">
    <source>
        <dbReference type="ARBA" id="ARBA00023080"/>
    </source>
</evidence>
<dbReference type="GO" id="GO:0006229">
    <property type="term" value="P:dUTP biosynthetic process"/>
    <property type="evidence" value="ECO:0007669"/>
    <property type="project" value="InterPro"/>
</dbReference>
<dbReference type="PATRIC" id="fig|1703771.3.peg.136"/>
<organism evidence="3 4">
    <name type="scientific">candidate division TA06 bacterium DG_26</name>
    <dbReference type="NCBI Taxonomy" id="1703771"/>
    <lineage>
        <taxon>Bacteria</taxon>
        <taxon>Bacteria division TA06</taxon>
    </lineage>
</organism>
<evidence type="ECO:0000313" key="4">
    <source>
        <dbReference type="Proteomes" id="UP000051124"/>
    </source>
</evidence>
<reference evidence="3 4" key="1">
    <citation type="journal article" date="2015" name="Microbiome">
        <title>Genomic resolution of linkages in carbon, nitrogen, and sulfur cycling among widespread estuary sediment bacteria.</title>
        <authorList>
            <person name="Baker B.J."/>
            <person name="Lazar C.S."/>
            <person name="Teske A.P."/>
            <person name="Dick G.J."/>
        </authorList>
    </citation>
    <scope>NUCLEOTIDE SEQUENCE [LARGE SCALE GENOMIC DNA]</scope>
    <source>
        <strain evidence="3">DG_26</strain>
    </source>
</reference>
<comment type="caution">
    <text evidence="3">The sequence shown here is derived from an EMBL/GenBank/DDBJ whole genome shotgun (WGS) entry which is preliminary data.</text>
</comment>
<gene>
    <name evidence="3" type="ORF">AMJ40_01605</name>
</gene>
<dbReference type="InterPro" id="IPR011962">
    <property type="entry name" value="dCTP_deaminase"/>
</dbReference>
<dbReference type="SUPFAM" id="SSF51283">
    <property type="entry name" value="dUTPase-like"/>
    <property type="match status" value="1"/>
</dbReference>
<evidence type="ECO:0000313" key="3">
    <source>
        <dbReference type="EMBL" id="KPJ50837.1"/>
    </source>
</evidence>
<dbReference type="Proteomes" id="UP000051124">
    <property type="component" value="Unassembled WGS sequence"/>
</dbReference>
<protein>
    <submittedName>
        <fullName evidence="3">Deoxyuridine 5'-triphosphate nucleotidohydrolase</fullName>
    </submittedName>
</protein>
<keyword evidence="1 3" id="KW-0378">Hydrolase</keyword>
<dbReference type="InterPro" id="IPR036157">
    <property type="entry name" value="dUTPase-like_sf"/>
</dbReference>
<dbReference type="Gene3D" id="2.70.40.10">
    <property type="match status" value="1"/>
</dbReference>
<dbReference type="AlphaFoldDB" id="A0A0S7WL03"/>
<dbReference type="PANTHER" id="PTHR42680:SF1">
    <property type="entry name" value="DEOXYURIDINE 5'-TRIPHOSPHATE NUCLEOTIDOHYDROLASE"/>
    <property type="match status" value="1"/>
</dbReference>
<dbReference type="InterPro" id="IPR033704">
    <property type="entry name" value="dUTPase_trimeric"/>
</dbReference>
<dbReference type="PANTHER" id="PTHR42680">
    <property type="entry name" value="DCTP DEAMINASE"/>
    <property type="match status" value="1"/>
</dbReference>
<sequence>MRERPQPSASVLSGNHIRKLLRGKPPLVENMVAPELQVQENGVELTVRAVYTWSEKGAISLRNEERRLADSILLPFDENGWVSLAQGSYKIVYNEIVSLPRSLIALGRPRSSLLRCGATIASAVWDAGYSGRGESLLLVFNPHGLRLQKDARVLQLVFLALSKIVTEGYRGAYQRENT</sequence>
<proteinExistence type="predicted"/>